<dbReference type="AlphaFoldDB" id="A0A074MCI8"/>
<accession>A0A074MCI8</accession>
<evidence type="ECO:0000256" key="1">
    <source>
        <dbReference type="SAM" id="MobiDB-lite"/>
    </source>
</evidence>
<comment type="caution">
    <text evidence="2">The sequence shown here is derived from an EMBL/GenBank/DDBJ whole genome shotgun (WGS) entry which is preliminary data.</text>
</comment>
<feature type="region of interest" description="Disordered" evidence="1">
    <location>
        <begin position="72"/>
        <end position="122"/>
    </location>
</feature>
<evidence type="ECO:0000313" key="3">
    <source>
        <dbReference type="Proteomes" id="UP000027931"/>
    </source>
</evidence>
<dbReference type="Proteomes" id="UP000027931">
    <property type="component" value="Unassembled WGS sequence"/>
</dbReference>
<evidence type="ECO:0000313" key="2">
    <source>
        <dbReference type="EMBL" id="KEO83582.1"/>
    </source>
</evidence>
<reference evidence="2 3" key="1">
    <citation type="journal article" date="2013" name="Int. J. Syst. Evol. Microbiol.">
        <title>Tumebacillus flagellatus sp. nov., an alpha-amylase/pullulanase-producing bacterium isolated from cassava wastewater.</title>
        <authorList>
            <person name="Wang Q."/>
            <person name="Xie N."/>
            <person name="Qin Y."/>
            <person name="Shen N."/>
            <person name="Zhu J."/>
            <person name="Mi H."/>
            <person name="Huang R."/>
        </authorList>
    </citation>
    <scope>NUCLEOTIDE SEQUENCE [LARGE SCALE GENOMIC DNA]</scope>
    <source>
        <strain evidence="2 3">GST4</strain>
    </source>
</reference>
<gene>
    <name evidence="2" type="ORF">EL26_09220</name>
</gene>
<keyword evidence="3" id="KW-1185">Reference proteome</keyword>
<organism evidence="2 3">
    <name type="scientific">Tumebacillus flagellatus</name>
    <dbReference type="NCBI Taxonomy" id="1157490"/>
    <lineage>
        <taxon>Bacteria</taxon>
        <taxon>Bacillati</taxon>
        <taxon>Bacillota</taxon>
        <taxon>Bacilli</taxon>
        <taxon>Bacillales</taxon>
        <taxon>Alicyclobacillaceae</taxon>
        <taxon>Tumebacillus</taxon>
    </lineage>
</organism>
<protein>
    <recommendedName>
        <fullName evidence="4">Amphi-Trp domain-containing protein</fullName>
    </recommendedName>
</protein>
<name>A0A074MCI8_9BACL</name>
<feature type="compositionally biased region" description="Acidic residues" evidence="1">
    <location>
        <begin position="74"/>
        <end position="92"/>
    </location>
</feature>
<dbReference type="OrthoDB" id="2382277at2"/>
<proteinExistence type="predicted"/>
<dbReference type="STRING" id="1157490.EL26_09220"/>
<dbReference type="RefSeq" id="WP_038086972.1">
    <property type="nucleotide sequence ID" value="NZ_JMIR01000010.1"/>
</dbReference>
<evidence type="ECO:0008006" key="4">
    <source>
        <dbReference type="Google" id="ProtNLM"/>
    </source>
</evidence>
<sequence>MSSSEIRIKRRDVMSAREVADHLRQWANQLDAENTVTLDGIPIPVASVVFVRQDYKKAGNEHSLTLKLNWTGYDESDPSLAEEPDDVEDDDLQILPRPGEPDMPPGPLDLPGPVDAQPKRST</sequence>
<dbReference type="EMBL" id="JMIR01000010">
    <property type="protein sequence ID" value="KEO83582.1"/>
    <property type="molecule type" value="Genomic_DNA"/>
</dbReference>
<feature type="compositionally biased region" description="Pro residues" evidence="1">
    <location>
        <begin position="101"/>
        <end position="110"/>
    </location>
</feature>